<keyword evidence="5" id="KW-0269">Exonuclease</keyword>
<dbReference type="InterPro" id="IPR001680">
    <property type="entry name" value="WD40_rpt"/>
</dbReference>
<dbReference type="InterPro" id="IPR012337">
    <property type="entry name" value="RNaseH-like_sf"/>
</dbReference>
<feature type="region of interest" description="Disordered" evidence="8">
    <location>
        <begin position="45"/>
        <end position="72"/>
    </location>
</feature>
<dbReference type="EMBL" id="JANEYG010000005">
    <property type="protein sequence ID" value="KAJ8922903.1"/>
    <property type="molecule type" value="Genomic_DNA"/>
</dbReference>
<dbReference type="GO" id="GO:0005634">
    <property type="term" value="C:nucleus"/>
    <property type="evidence" value="ECO:0007669"/>
    <property type="project" value="UniProtKB-SubCell"/>
</dbReference>
<feature type="compositionally biased region" description="Basic and acidic residues" evidence="8">
    <location>
        <begin position="45"/>
        <end position="62"/>
    </location>
</feature>
<evidence type="ECO:0000256" key="1">
    <source>
        <dbReference type="ARBA" id="ARBA00004123"/>
    </source>
</evidence>
<name>A0AAV8W8V3_9CUCU</name>
<dbReference type="Gene3D" id="2.130.10.10">
    <property type="entry name" value="YVTN repeat-like/Quinoprotein amine dehydrogenase"/>
    <property type="match status" value="3"/>
</dbReference>
<dbReference type="GO" id="GO:0003676">
    <property type="term" value="F:nucleic acid binding"/>
    <property type="evidence" value="ECO:0007669"/>
    <property type="project" value="InterPro"/>
</dbReference>
<dbReference type="InterPro" id="IPR036397">
    <property type="entry name" value="RNaseH_sf"/>
</dbReference>
<dbReference type="CDD" id="cd06145">
    <property type="entry name" value="REX1_like"/>
    <property type="match status" value="1"/>
</dbReference>
<feature type="region of interest" description="Disordered" evidence="8">
    <location>
        <begin position="278"/>
        <end position="299"/>
    </location>
</feature>
<evidence type="ECO:0000256" key="8">
    <source>
        <dbReference type="SAM" id="MobiDB-lite"/>
    </source>
</evidence>
<comment type="similarity">
    <text evidence="2">Belongs to the REXO1/REXO3 family.</text>
</comment>
<dbReference type="GO" id="GO:0004527">
    <property type="term" value="F:exonuclease activity"/>
    <property type="evidence" value="ECO:0007669"/>
    <property type="project" value="UniProtKB-KW"/>
</dbReference>
<dbReference type="SMART" id="SM00479">
    <property type="entry name" value="EXOIII"/>
    <property type="match status" value="1"/>
</dbReference>
<dbReference type="Pfam" id="PF00400">
    <property type="entry name" value="WD40"/>
    <property type="match status" value="3"/>
</dbReference>
<evidence type="ECO:0000256" key="5">
    <source>
        <dbReference type="ARBA" id="ARBA00022839"/>
    </source>
</evidence>
<feature type="transmembrane region" description="Helical" evidence="9">
    <location>
        <begin position="12"/>
        <end position="31"/>
    </location>
</feature>
<organism evidence="11 12">
    <name type="scientific">Exocentrus adspersus</name>
    <dbReference type="NCBI Taxonomy" id="1586481"/>
    <lineage>
        <taxon>Eukaryota</taxon>
        <taxon>Metazoa</taxon>
        <taxon>Ecdysozoa</taxon>
        <taxon>Arthropoda</taxon>
        <taxon>Hexapoda</taxon>
        <taxon>Insecta</taxon>
        <taxon>Pterygota</taxon>
        <taxon>Neoptera</taxon>
        <taxon>Endopterygota</taxon>
        <taxon>Coleoptera</taxon>
        <taxon>Polyphaga</taxon>
        <taxon>Cucujiformia</taxon>
        <taxon>Chrysomeloidea</taxon>
        <taxon>Cerambycidae</taxon>
        <taxon>Lamiinae</taxon>
        <taxon>Acanthocinini</taxon>
        <taxon>Exocentrus</taxon>
    </lineage>
</organism>
<keyword evidence="9" id="KW-0472">Membrane</keyword>
<dbReference type="FunFam" id="3.30.420.10:FF:000031">
    <property type="entry name" value="RNA exonuclease 1"/>
    <property type="match status" value="1"/>
</dbReference>
<dbReference type="AlphaFoldDB" id="A0AAV8W8V3"/>
<protein>
    <recommendedName>
        <fullName evidence="10">Exonuclease domain-containing protein</fullName>
    </recommendedName>
</protein>
<dbReference type="SMART" id="SM00320">
    <property type="entry name" value="WD40"/>
    <property type="match status" value="5"/>
</dbReference>
<dbReference type="GO" id="GO:0005783">
    <property type="term" value="C:endoplasmic reticulum"/>
    <property type="evidence" value="ECO:0007669"/>
    <property type="project" value="TreeGrafter"/>
</dbReference>
<dbReference type="InterPro" id="IPR036322">
    <property type="entry name" value="WD40_repeat_dom_sf"/>
</dbReference>
<evidence type="ECO:0000256" key="4">
    <source>
        <dbReference type="ARBA" id="ARBA00022801"/>
    </source>
</evidence>
<dbReference type="InterPro" id="IPR034922">
    <property type="entry name" value="REX1-like_exo"/>
</dbReference>
<sequence length="924" mass="104272">MENSTMDLLTHPSVLTALFIGAGVLIFIYILKLIRKDNDDIGAQKRKTETASHSEKRKEASHAGKSKKKLVESKWTAKNEKSYNHPWLLTSLKGHTGSVLDIDFSSNGKYLASCGDEDPDSGSLASGESSSSSSECNKEGSRSPSTESSPRTKKGLSRRQRKNRRREQPSSTMEDKSTNKARSKKLSTSSSEADTQKTVIGFTLDSPKLPTFPGPVGLFEKLLRTYMLSIDEMLILRYPVDDKEHQYERVLLPRSCNHSIHYKESQFDVNAREFVPRYEPHDSGHGSSSDSGDSLDWDESSSDSSIIHVSWPTVNNVKYEHTCVRCGSPFYTTDTEYITKDQCRYHWGRLRKAMYYQGAPKQWLKEYSCCRGKEGSPGCCMGSVHVWNGSAGRPDGIFVDYVRTLPTKSATKIFGVYAIDCEMCYTVRGLECTKVTLVDELGRLVYDTYVKPDSEIVDYNTRFSGITPSHISKEAKTLFQVQRDLLQIINANTVLIGHGLENDLRALRIMHCVVVDTAHSFPHVNGLPYKQSLKSLAAYYLDKKIQCSNAGHDSFEDALTCMELMLWRVRKDFNYFLQPHFLDYSKLKFFSISDRTVFIWDTKDLTQKERKSLRVNIEFDYATLVKWSPDSKAFVINKFNENTVEVYKVEKKKDGWLQTSKALTFPKTHETDIIGMGIASNGRFIMTCSNKTDLVLWDLKGQKLGEIDTYLINTVCAKISPCGRFIVATGFTPEARVWEVVFNKSGEFMEIKQVKQLTLGGHSSGVYDIAFDVDCSHMATVSKDGTWHLYDTKVNYKLGEDVRIVRTGKYEQASSHSLIALSPNSEVIVIATFNTLSFYSTLSGDLDYTIENVYSGKITSLLFDSTGKYLLTAGDKQIRVFHNVTGYRCNIQSAKEKLKESQTSATRERLQKLVADSQAFLSTV</sequence>
<keyword evidence="6" id="KW-0539">Nucleus</keyword>
<keyword evidence="12" id="KW-1185">Reference proteome</keyword>
<dbReference type="Proteomes" id="UP001159042">
    <property type="component" value="Unassembled WGS sequence"/>
</dbReference>
<dbReference type="PROSITE" id="PS50082">
    <property type="entry name" value="WD_REPEATS_2"/>
    <property type="match status" value="1"/>
</dbReference>
<dbReference type="SUPFAM" id="SSF50978">
    <property type="entry name" value="WD40 repeat-like"/>
    <property type="match status" value="2"/>
</dbReference>
<dbReference type="Gene3D" id="3.30.420.10">
    <property type="entry name" value="Ribonuclease H-like superfamily/Ribonuclease H"/>
    <property type="match status" value="1"/>
</dbReference>
<evidence type="ECO:0000313" key="12">
    <source>
        <dbReference type="Proteomes" id="UP001159042"/>
    </source>
</evidence>
<evidence type="ECO:0000256" key="9">
    <source>
        <dbReference type="SAM" id="Phobius"/>
    </source>
</evidence>
<dbReference type="InterPro" id="IPR015943">
    <property type="entry name" value="WD40/YVTN_repeat-like_dom_sf"/>
</dbReference>
<evidence type="ECO:0000256" key="6">
    <source>
        <dbReference type="ARBA" id="ARBA00023242"/>
    </source>
</evidence>
<dbReference type="GO" id="GO:0030968">
    <property type="term" value="P:endoplasmic reticulum unfolded protein response"/>
    <property type="evidence" value="ECO:0007669"/>
    <property type="project" value="TreeGrafter"/>
</dbReference>
<dbReference type="PANTHER" id="PTHR44321:SF1">
    <property type="entry name" value="TRANSDUCIN BETA-LIKE PROTEIN 2"/>
    <property type="match status" value="1"/>
</dbReference>
<feature type="compositionally biased region" description="Basic residues" evidence="8">
    <location>
        <begin position="151"/>
        <end position="165"/>
    </location>
</feature>
<dbReference type="SUPFAM" id="SSF53098">
    <property type="entry name" value="Ribonuclease H-like"/>
    <property type="match status" value="1"/>
</dbReference>
<keyword evidence="9" id="KW-1133">Transmembrane helix</keyword>
<keyword evidence="4" id="KW-0378">Hydrolase</keyword>
<comment type="caution">
    <text evidence="11">The sequence shown here is derived from an EMBL/GenBank/DDBJ whole genome shotgun (WGS) entry which is preliminary data.</text>
</comment>
<comment type="subcellular location">
    <subcellularLocation>
        <location evidence="1">Nucleus</location>
    </subcellularLocation>
</comment>
<reference evidence="11 12" key="1">
    <citation type="journal article" date="2023" name="Insect Mol. Biol.">
        <title>Genome sequencing provides insights into the evolution of gene families encoding plant cell wall-degrading enzymes in longhorned beetles.</title>
        <authorList>
            <person name="Shin N.R."/>
            <person name="Okamura Y."/>
            <person name="Kirsch R."/>
            <person name="Pauchet Y."/>
        </authorList>
    </citation>
    <scope>NUCLEOTIDE SEQUENCE [LARGE SCALE GENOMIC DNA]</scope>
    <source>
        <strain evidence="11">EAD_L_NR</strain>
    </source>
</reference>
<accession>A0AAV8W8V3</accession>
<evidence type="ECO:0000256" key="2">
    <source>
        <dbReference type="ARBA" id="ARBA00006357"/>
    </source>
</evidence>
<feature type="compositionally biased region" description="Low complexity" evidence="8">
    <location>
        <begin position="121"/>
        <end position="135"/>
    </location>
</feature>
<dbReference type="Pfam" id="PF00929">
    <property type="entry name" value="RNase_T"/>
    <property type="match status" value="1"/>
</dbReference>
<keyword evidence="7" id="KW-0853">WD repeat</keyword>
<evidence type="ECO:0000313" key="11">
    <source>
        <dbReference type="EMBL" id="KAJ8922903.1"/>
    </source>
</evidence>
<feature type="repeat" description="WD" evidence="7">
    <location>
        <begin position="759"/>
        <end position="791"/>
    </location>
</feature>
<keyword evidence="3" id="KW-0540">Nuclease</keyword>
<feature type="domain" description="Exonuclease" evidence="10">
    <location>
        <begin position="415"/>
        <end position="574"/>
    </location>
</feature>
<dbReference type="InterPro" id="IPR042410">
    <property type="entry name" value="WBSCR13"/>
</dbReference>
<feature type="region of interest" description="Disordered" evidence="8">
    <location>
        <begin position="115"/>
        <end position="195"/>
    </location>
</feature>
<keyword evidence="9" id="KW-0812">Transmembrane</keyword>
<evidence type="ECO:0000256" key="7">
    <source>
        <dbReference type="PROSITE-ProRule" id="PRU00221"/>
    </source>
</evidence>
<evidence type="ECO:0000256" key="3">
    <source>
        <dbReference type="ARBA" id="ARBA00022722"/>
    </source>
</evidence>
<dbReference type="PANTHER" id="PTHR44321">
    <property type="entry name" value="TRANSDUCIN BETA-LIKE PROTEIN 2"/>
    <property type="match status" value="1"/>
</dbReference>
<dbReference type="InterPro" id="IPR013520">
    <property type="entry name" value="Ribonucl_H"/>
</dbReference>
<evidence type="ECO:0000259" key="10">
    <source>
        <dbReference type="SMART" id="SM00479"/>
    </source>
</evidence>
<gene>
    <name evidence="11" type="ORF">NQ315_001445</name>
</gene>
<proteinExistence type="inferred from homology"/>
<feature type="compositionally biased region" description="Polar residues" evidence="8">
    <location>
        <begin position="186"/>
        <end position="195"/>
    </location>
</feature>
<dbReference type="GO" id="GO:0010629">
    <property type="term" value="P:negative regulation of gene expression"/>
    <property type="evidence" value="ECO:0007669"/>
    <property type="project" value="UniProtKB-ARBA"/>
</dbReference>